<feature type="domain" description="Phospholipid/glycerol acyltransferase" evidence="7">
    <location>
        <begin position="79"/>
        <end position="200"/>
    </location>
</feature>
<evidence type="ECO:0000256" key="6">
    <source>
        <dbReference type="SAM" id="Phobius"/>
    </source>
</evidence>
<proteinExistence type="predicted"/>
<keyword evidence="6" id="KW-1133">Transmembrane helix</keyword>
<dbReference type="CDD" id="cd07989">
    <property type="entry name" value="LPLAT_AGPAT-like"/>
    <property type="match status" value="1"/>
</dbReference>
<dbReference type="SMART" id="SM00563">
    <property type="entry name" value="PlsC"/>
    <property type="match status" value="1"/>
</dbReference>
<dbReference type="SUPFAM" id="SSF69593">
    <property type="entry name" value="Glycerol-3-phosphate (1)-acyltransferase"/>
    <property type="match status" value="1"/>
</dbReference>
<evidence type="ECO:0000256" key="2">
    <source>
        <dbReference type="ARBA" id="ARBA00022516"/>
    </source>
</evidence>
<organism evidence="8 9">
    <name type="scientific">Rhodomicrobium udaipurense</name>
    <dbReference type="NCBI Taxonomy" id="1202716"/>
    <lineage>
        <taxon>Bacteria</taxon>
        <taxon>Pseudomonadati</taxon>
        <taxon>Pseudomonadota</taxon>
        <taxon>Alphaproteobacteria</taxon>
        <taxon>Hyphomicrobiales</taxon>
        <taxon>Hyphomicrobiaceae</taxon>
        <taxon>Rhodomicrobium</taxon>
    </lineage>
</organism>
<sequence>MDTLVFHGFMMRLLGSIRATVLLAAFIAVTLPLMLLQWLFLKLGLKQAKTLPNSYHKLVCRILGIRVHVEGKLASDRPVLLVSNHISWLDIPALSTVAPLSFVAKAEVGVWPFVSLLAKLQRTVFVDRTRRTLVKDKAGEIAERLATGDTIVLFAEGTSSDGNRILPFRSSLFSAASLAPNAANDNGPEPVVQTVSIAYTHLHGLPILRHERPFIAWYGDMDMMSHAWNVLKSGPIDVTVRIGEPVRLASLRDRKALAAFSEAEVRQSYVEQVTARPRAA</sequence>
<dbReference type="RefSeq" id="WP_162173126.1">
    <property type="nucleotide sequence ID" value="NZ_JAEMUK010000008.1"/>
</dbReference>
<evidence type="ECO:0000256" key="3">
    <source>
        <dbReference type="ARBA" id="ARBA00022679"/>
    </source>
</evidence>
<gene>
    <name evidence="8" type="ORF">JDN41_03655</name>
</gene>
<dbReference type="Pfam" id="PF01553">
    <property type="entry name" value="Acyltransferase"/>
    <property type="match status" value="1"/>
</dbReference>
<dbReference type="PANTHER" id="PTHR10434:SF64">
    <property type="entry name" value="1-ACYL-SN-GLYCEROL-3-PHOSPHATE ACYLTRANSFERASE-RELATED"/>
    <property type="match status" value="1"/>
</dbReference>
<dbReference type="AlphaFoldDB" id="A0A8I1GDU6"/>
<dbReference type="GO" id="GO:0006654">
    <property type="term" value="P:phosphatidic acid biosynthetic process"/>
    <property type="evidence" value="ECO:0007669"/>
    <property type="project" value="TreeGrafter"/>
</dbReference>
<dbReference type="GO" id="GO:0003841">
    <property type="term" value="F:1-acylglycerol-3-phosphate O-acyltransferase activity"/>
    <property type="evidence" value="ECO:0007669"/>
    <property type="project" value="TreeGrafter"/>
</dbReference>
<comment type="pathway">
    <text evidence="1">Lipid metabolism.</text>
</comment>
<accession>A0A8I1GDU6</accession>
<dbReference type="PANTHER" id="PTHR10434">
    <property type="entry name" value="1-ACYL-SN-GLYCEROL-3-PHOSPHATE ACYLTRANSFERASE"/>
    <property type="match status" value="1"/>
</dbReference>
<evidence type="ECO:0000256" key="5">
    <source>
        <dbReference type="ARBA" id="ARBA00023315"/>
    </source>
</evidence>
<comment type="caution">
    <text evidence="8">The sequence shown here is derived from an EMBL/GenBank/DDBJ whole genome shotgun (WGS) entry which is preliminary data.</text>
</comment>
<dbReference type="Proteomes" id="UP000623250">
    <property type="component" value="Unassembled WGS sequence"/>
</dbReference>
<evidence type="ECO:0000256" key="4">
    <source>
        <dbReference type="ARBA" id="ARBA00023098"/>
    </source>
</evidence>
<dbReference type="EMBL" id="JAEMUK010000008">
    <property type="protein sequence ID" value="MBJ7542648.1"/>
    <property type="molecule type" value="Genomic_DNA"/>
</dbReference>
<keyword evidence="9" id="KW-1185">Reference proteome</keyword>
<evidence type="ECO:0000313" key="9">
    <source>
        <dbReference type="Proteomes" id="UP000623250"/>
    </source>
</evidence>
<keyword evidence="3 8" id="KW-0808">Transferase</keyword>
<evidence type="ECO:0000259" key="7">
    <source>
        <dbReference type="SMART" id="SM00563"/>
    </source>
</evidence>
<keyword evidence="2" id="KW-0444">Lipid biosynthesis</keyword>
<reference evidence="8 9" key="1">
    <citation type="submission" date="2020-12" db="EMBL/GenBank/DDBJ databases">
        <title>Revised draft genomes of Rhodomicrobium vannielii ATCC 17100 and Rhodomicrobium udaipurense JA643.</title>
        <authorList>
            <person name="Conners E.M."/>
            <person name="Davenport E.J."/>
            <person name="Bose A."/>
        </authorList>
    </citation>
    <scope>NUCLEOTIDE SEQUENCE [LARGE SCALE GENOMIC DNA]</scope>
    <source>
        <strain evidence="8 9">JA643</strain>
    </source>
</reference>
<protein>
    <submittedName>
        <fullName evidence="8">1-acyl-sn-glycerol-3-phosphate acyltransferase</fullName>
    </submittedName>
</protein>
<name>A0A8I1GDU6_9HYPH</name>
<keyword evidence="6" id="KW-0472">Membrane</keyword>
<keyword evidence="5 8" id="KW-0012">Acyltransferase</keyword>
<keyword evidence="6" id="KW-0812">Transmembrane</keyword>
<keyword evidence="4" id="KW-0443">Lipid metabolism</keyword>
<feature type="transmembrane region" description="Helical" evidence="6">
    <location>
        <begin position="20"/>
        <end position="41"/>
    </location>
</feature>
<evidence type="ECO:0000256" key="1">
    <source>
        <dbReference type="ARBA" id="ARBA00005189"/>
    </source>
</evidence>
<dbReference type="InterPro" id="IPR002123">
    <property type="entry name" value="Plipid/glycerol_acylTrfase"/>
</dbReference>
<evidence type="ECO:0000313" key="8">
    <source>
        <dbReference type="EMBL" id="MBJ7542648.1"/>
    </source>
</evidence>